<protein>
    <submittedName>
        <fullName evidence="3">Alpha beta hydrolase fold</fullName>
    </submittedName>
</protein>
<organism evidence="3 4">
    <name type="scientific">Fusarium albosuccineum</name>
    <dbReference type="NCBI Taxonomy" id="1237068"/>
    <lineage>
        <taxon>Eukaryota</taxon>
        <taxon>Fungi</taxon>
        <taxon>Dikarya</taxon>
        <taxon>Ascomycota</taxon>
        <taxon>Pezizomycotina</taxon>
        <taxon>Sordariomycetes</taxon>
        <taxon>Hypocreomycetidae</taxon>
        <taxon>Hypocreales</taxon>
        <taxon>Nectriaceae</taxon>
        <taxon>Fusarium</taxon>
        <taxon>Fusarium decemcellulare species complex</taxon>
    </lineage>
</organism>
<sequence>MSGKIPKPPYEPGFAAFLAALPTPSDILPEHIPGVRTAQDEAATLKTTLANEPFTHEECAVPGPNGPVTLSIFRPISSTHRRSGRPAIYYTHSGGMICGNRFTGFKDVLRWGRETDAVCITVEYRLSPEHPYPAPLEDCYAGLVWVSEHAEELGINPKQLIAAGQSAGGNIATAMTMLARDRKGPKICAQLLDSPMLDDRMDTNSSHQFVHEGSWSRGSNETAWDAYLGSSRGKSDVSPYAAPLRATDVSGLPPAFISAGASEVFRDECVAYAQKLWAAGVQAELHVWPGGFHLYDMLVPDDPVSRGSIEARAAWVRRILREPVKGKL</sequence>
<dbReference type="SUPFAM" id="SSF53474">
    <property type="entry name" value="alpha/beta-Hydrolases"/>
    <property type="match status" value="1"/>
</dbReference>
<dbReference type="OrthoDB" id="433474at2759"/>
<dbReference type="InterPro" id="IPR029058">
    <property type="entry name" value="AB_hydrolase_fold"/>
</dbReference>
<name>A0A8H4LHX0_9HYPO</name>
<dbReference type="InterPro" id="IPR013094">
    <property type="entry name" value="AB_hydrolase_3"/>
</dbReference>
<evidence type="ECO:0000313" key="4">
    <source>
        <dbReference type="Proteomes" id="UP000554235"/>
    </source>
</evidence>
<dbReference type="Pfam" id="PF07859">
    <property type="entry name" value="Abhydrolase_3"/>
    <property type="match status" value="1"/>
</dbReference>
<gene>
    <name evidence="3" type="ORF">FALBO_4878</name>
</gene>
<reference evidence="3 4" key="1">
    <citation type="submission" date="2020-01" db="EMBL/GenBank/DDBJ databases">
        <title>Identification and distribution of gene clusters putatively required for synthesis of sphingolipid metabolism inhibitors in phylogenetically diverse species of the filamentous fungus Fusarium.</title>
        <authorList>
            <person name="Kim H.-S."/>
            <person name="Busman M."/>
            <person name="Brown D.W."/>
            <person name="Divon H."/>
            <person name="Uhlig S."/>
            <person name="Proctor R.H."/>
        </authorList>
    </citation>
    <scope>NUCLEOTIDE SEQUENCE [LARGE SCALE GENOMIC DNA]</scope>
    <source>
        <strain evidence="3 4">NRRL 20459</strain>
    </source>
</reference>
<comment type="caution">
    <text evidence="3">The sequence shown here is derived from an EMBL/GenBank/DDBJ whole genome shotgun (WGS) entry which is preliminary data.</text>
</comment>
<dbReference type="PANTHER" id="PTHR48081:SF8">
    <property type="entry name" value="ALPHA_BETA HYDROLASE FOLD-3 DOMAIN-CONTAINING PROTEIN-RELATED"/>
    <property type="match status" value="1"/>
</dbReference>
<dbReference type="Proteomes" id="UP000554235">
    <property type="component" value="Unassembled WGS sequence"/>
</dbReference>
<evidence type="ECO:0000313" key="3">
    <source>
        <dbReference type="EMBL" id="KAF4468259.1"/>
    </source>
</evidence>
<proteinExistence type="predicted"/>
<accession>A0A8H4LHX0</accession>
<feature type="domain" description="Alpha/beta hydrolase fold-3" evidence="2">
    <location>
        <begin position="89"/>
        <end position="295"/>
    </location>
</feature>
<keyword evidence="1 3" id="KW-0378">Hydrolase</keyword>
<dbReference type="InterPro" id="IPR050300">
    <property type="entry name" value="GDXG_lipolytic_enzyme"/>
</dbReference>
<dbReference type="AlphaFoldDB" id="A0A8H4LHX0"/>
<dbReference type="PANTHER" id="PTHR48081">
    <property type="entry name" value="AB HYDROLASE SUPERFAMILY PROTEIN C4A8.06C"/>
    <property type="match status" value="1"/>
</dbReference>
<evidence type="ECO:0000259" key="2">
    <source>
        <dbReference type="Pfam" id="PF07859"/>
    </source>
</evidence>
<evidence type="ECO:0000256" key="1">
    <source>
        <dbReference type="ARBA" id="ARBA00022801"/>
    </source>
</evidence>
<dbReference type="GO" id="GO:0016787">
    <property type="term" value="F:hydrolase activity"/>
    <property type="evidence" value="ECO:0007669"/>
    <property type="project" value="UniProtKB-KW"/>
</dbReference>
<dbReference type="EMBL" id="JAADYS010000637">
    <property type="protein sequence ID" value="KAF4468259.1"/>
    <property type="molecule type" value="Genomic_DNA"/>
</dbReference>
<dbReference type="Gene3D" id="3.40.50.1820">
    <property type="entry name" value="alpha/beta hydrolase"/>
    <property type="match status" value="1"/>
</dbReference>
<keyword evidence="4" id="KW-1185">Reference proteome</keyword>